<dbReference type="GeneID" id="9681836"/>
<evidence type="ECO:0000313" key="1">
    <source>
        <dbReference type="EMBL" id="EEH59535.1"/>
    </source>
</evidence>
<dbReference type="Proteomes" id="UP000001876">
    <property type="component" value="Unassembled WGS sequence"/>
</dbReference>
<evidence type="ECO:0000313" key="2">
    <source>
        <dbReference type="Proteomes" id="UP000001876"/>
    </source>
</evidence>
<accession>C1MLF7</accession>
<dbReference type="KEGG" id="mpp:MICPUCDRAFT_70808"/>
<sequence length="247" mass="28098">MALRIEQLEAREAAFEAEEPMRTFALDKRELALKQRELAIEQKIENLLQREGELRYLESVLAKEELDIAERRWTLNARRDEPAGEMAKVFEALTIAGKENIESSEVSENLSQSVAGTVFFGSESEEAAWLKVRMKEMKRRLLKLSTTVKMEGNSDRDVLALAAHADDLREHLRVMRLKADLAGVMKLVNEVATDVASMEAKGVETEAEDKKQVRDSDVTELSLALRFKQLEVREAELRAKEQELTPK</sequence>
<protein>
    <submittedName>
        <fullName evidence="1">Predicted protein</fullName>
    </submittedName>
</protein>
<dbReference type="AlphaFoldDB" id="C1MLF7"/>
<dbReference type="OrthoDB" id="10676198at2759"/>
<gene>
    <name evidence="1" type="ORF">MICPUCDRAFT_70808</name>
</gene>
<dbReference type="RefSeq" id="XP_003056159.1">
    <property type="nucleotide sequence ID" value="XM_003056113.1"/>
</dbReference>
<proteinExistence type="predicted"/>
<dbReference type="OMA" id="DIAERRW"/>
<keyword evidence="2" id="KW-1185">Reference proteome</keyword>
<name>C1MLF7_MICPC</name>
<reference evidence="1 2" key="1">
    <citation type="journal article" date="2009" name="Science">
        <title>Green evolution and dynamic adaptations revealed by genomes of the marine picoeukaryotes Micromonas.</title>
        <authorList>
            <person name="Worden A.Z."/>
            <person name="Lee J.H."/>
            <person name="Mock T."/>
            <person name="Rouze P."/>
            <person name="Simmons M.P."/>
            <person name="Aerts A.L."/>
            <person name="Allen A.E."/>
            <person name="Cuvelier M.L."/>
            <person name="Derelle E."/>
            <person name="Everett M.V."/>
            <person name="Foulon E."/>
            <person name="Grimwood J."/>
            <person name="Gundlach H."/>
            <person name="Henrissat B."/>
            <person name="Napoli C."/>
            <person name="McDonald S.M."/>
            <person name="Parker M.S."/>
            <person name="Rombauts S."/>
            <person name="Salamov A."/>
            <person name="Von Dassow P."/>
            <person name="Badger J.H."/>
            <person name="Coutinho P.M."/>
            <person name="Demir E."/>
            <person name="Dubchak I."/>
            <person name="Gentemann C."/>
            <person name="Eikrem W."/>
            <person name="Gready J.E."/>
            <person name="John U."/>
            <person name="Lanier W."/>
            <person name="Lindquist E.A."/>
            <person name="Lucas S."/>
            <person name="Mayer K.F."/>
            <person name="Moreau H."/>
            <person name="Not F."/>
            <person name="Otillar R."/>
            <person name="Panaud O."/>
            <person name="Pangilinan J."/>
            <person name="Paulsen I."/>
            <person name="Piegu B."/>
            <person name="Poliakov A."/>
            <person name="Robbens S."/>
            <person name="Schmutz J."/>
            <person name="Toulza E."/>
            <person name="Wyss T."/>
            <person name="Zelensky A."/>
            <person name="Zhou K."/>
            <person name="Armbrust E.V."/>
            <person name="Bhattacharya D."/>
            <person name="Goodenough U.W."/>
            <person name="Van de Peer Y."/>
            <person name="Grigoriev I.V."/>
        </authorList>
    </citation>
    <scope>NUCLEOTIDE SEQUENCE [LARGE SCALE GENOMIC DNA]</scope>
    <source>
        <strain evidence="1 2">CCMP1545</strain>
    </source>
</reference>
<dbReference type="EMBL" id="GG663736">
    <property type="protein sequence ID" value="EEH59535.1"/>
    <property type="molecule type" value="Genomic_DNA"/>
</dbReference>
<organism evidence="2">
    <name type="scientific">Micromonas pusilla (strain CCMP1545)</name>
    <name type="common">Picoplanktonic green alga</name>
    <dbReference type="NCBI Taxonomy" id="564608"/>
    <lineage>
        <taxon>Eukaryota</taxon>
        <taxon>Viridiplantae</taxon>
        <taxon>Chlorophyta</taxon>
        <taxon>Mamiellophyceae</taxon>
        <taxon>Mamiellales</taxon>
        <taxon>Mamiellaceae</taxon>
        <taxon>Micromonas</taxon>
    </lineage>
</organism>